<evidence type="ECO:0000256" key="1">
    <source>
        <dbReference type="ARBA" id="ARBA00007355"/>
    </source>
</evidence>
<feature type="non-terminal residue" evidence="2">
    <location>
        <position position="111"/>
    </location>
</feature>
<protein>
    <submittedName>
        <fullName evidence="2">Uncharacterized protein</fullName>
    </submittedName>
</protein>
<dbReference type="Proteomes" id="UP000193922">
    <property type="component" value="Unassembled WGS sequence"/>
</dbReference>
<dbReference type="GO" id="GO:0032981">
    <property type="term" value="P:mitochondrial respiratory chain complex I assembly"/>
    <property type="evidence" value="ECO:0007669"/>
    <property type="project" value="TreeGrafter"/>
</dbReference>
<feature type="non-terminal residue" evidence="2">
    <location>
        <position position="1"/>
    </location>
</feature>
<dbReference type="GO" id="GO:0005739">
    <property type="term" value="C:mitochondrion"/>
    <property type="evidence" value="ECO:0007669"/>
    <property type="project" value="TreeGrafter"/>
</dbReference>
<name>A0A1Y1W375_9FUNG</name>
<organism evidence="2 3">
    <name type="scientific">Linderina pennispora</name>
    <dbReference type="NCBI Taxonomy" id="61395"/>
    <lineage>
        <taxon>Eukaryota</taxon>
        <taxon>Fungi</taxon>
        <taxon>Fungi incertae sedis</taxon>
        <taxon>Zoopagomycota</taxon>
        <taxon>Kickxellomycotina</taxon>
        <taxon>Kickxellomycetes</taxon>
        <taxon>Kickxellales</taxon>
        <taxon>Kickxellaceae</taxon>
        <taxon>Linderina</taxon>
    </lineage>
</organism>
<dbReference type="PANTHER" id="PTHR32470">
    <property type="entry name" value="ADH DEHYDROGENASE [UBIQUINONE] 1 ALPHA SUBCOMPLEX ASSEMBLY FACTOR 2"/>
    <property type="match status" value="1"/>
</dbReference>
<dbReference type="GeneID" id="63800824"/>
<dbReference type="Pfam" id="PF05071">
    <property type="entry name" value="NDUFA12"/>
    <property type="match status" value="1"/>
</dbReference>
<reference evidence="2 3" key="1">
    <citation type="submission" date="2016-07" db="EMBL/GenBank/DDBJ databases">
        <title>Pervasive Adenine N6-methylation of Active Genes in Fungi.</title>
        <authorList>
            <consortium name="DOE Joint Genome Institute"/>
            <person name="Mondo S.J."/>
            <person name="Dannebaum R.O."/>
            <person name="Kuo R.C."/>
            <person name="Labutti K."/>
            <person name="Haridas S."/>
            <person name="Kuo A."/>
            <person name="Salamov A."/>
            <person name="Ahrendt S.R."/>
            <person name="Lipzen A."/>
            <person name="Sullivan W."/>
            <person name="Andreopoulos W.B."/>
            <person name="Clum A."/>
            <person name="Lindquist E."/>
            <person name="Daum C."/>
            <person name="Ramamoorthy G.K."/>
            <person name="Gryganskyi A."/>
            <person name="Culley D."/>
            <person name="Magnuson J.K."/>
            <person name="James T.Y."/>
            <person name="O'Malley M.A."/>
            <person name="Stajich J.E."/>
            <person name="Spatafora J.W."/>
            <person name="Visel A."/>
            <person name="Grigoriev I.V."/>
        </authorList>
    </citation>
    <scope>NUCLEOTIDE SEQUENCE [LARGE SCALE GENOMIC DNA]</scope>
    <source>
        <strain evidence="2 3">ATCC 12442</strain>
    </source>
</reference>
<gene>
    <name evidence="2" type="ORF">DL89DRAFT_210062</name>
</gene>
<keyword evidence="3" id="KW-1185">Reference proteome</keyword>
<comment type="similarity">
    <text evidence="1">Belongs to the complex I NDUFA12 subunit family.</text>
</comment>
<dbReference type="STRING" id="61395.A0A1Y1W375"/>
<evidence type="ECO:0000313" key="2">
    <source>
        <dbReference type="EMBL" id="ORX67842.1"/>
    </source>
</evidence>
<dbReference type="EMBL" id="MCFD01000011">
    <property type="protein sequence ID" value="ORX67842.1"/>
    <property type="molecule type" value="Genomic_DNA"/>
</dbReference>
<sequence length="111" mass="13797">GIIRTAYMQWKSLRFPWRRDVFRGMDLEGNMYFERAFNVGSRRTRRHVMYRERFAVSEFRDDRIPVQWQAWMRHTRIDAPTAEELLADIERRQQMDMNVRMLQEREQRAIE</sequence>
<dbReference type="OrthoDB" id="10255576at2759"/>
<comment type="caution">
    <text evidence="2">The sequence shown here is derived from an EMBL/GenBank/DDBJ whole genome shotgun (WGS) entry which is preliminary data.</text>
</comment>
<proteinExistence type="inferred from homology"/>
<dbReference type="InterPro" id="IPR052618">
    <property type="entry name" value="ComplexI_NDUFA12"/>
</dbReference>
<accession>A0A1Y1W375</accession>
<dbReference type="InterPro" id="IPR007763">
    <property type="entry name" value="NDUFA12"/>
</dbReference>
<dbReference type="AlphaFoldDB" id="A0A1Y1W375"/>
<dbReference type="RefSeq" id="XP_040741688.1">
    <property type="nucleotide sequence ID" value="XM_040884176.1"/>
</dbReference>
<dbReference type="GO" id="GO:0045271">
    <property type="term" value="C:respiratory chain complex I"/>
    <property type="evidence" value="ECO:0007669"/>
    <property type="project" value="InterPro"/>
</dbReference>
<dbReference type="PANTHER" id="PTHR32470:SF2">
    <property type="entry name" value="NADH DEHYDROGENASE [UBIQUINONE] 1 ALPHA SUBCOMPLEX ASSEMBLY FACTOR 2"/>
    <property type="match status" value="1"/>
</dbReference>
<evidence type="ECO:0000313" key="3">
    <source>
        <dbReference type="Proteomes" id="UP000193922"/>
    </source>
</evidence>